<protein>
    <submittedName>
        <fullName evidence="2">DUF6098 family protein</fullName>
    </submittedName>
</protein>
<feature type="compositionally biased region" description="Basic and acidic residues" evidence="1">
    <location>
        <begin position="29"/>
        <end position="39"/>
    </location>
</feature>
<organism evidence="2 3">
    <name type="scientific">Agromyces indicus</name>
    <dbReference type="NCBI Taxonomy" id="758919"/>
    <lineage>
        <taxon>Bacteria</taxon>
        <taxon>Bacillati</taxon>
        <taxon>Actinomycetota</taxon>
        <taxon>Actinomycetes</taxon>
        <taxon>Micrococcales</taxon>
        <taxon>Microbacteriaceae</taxon>
        <taxon>Agromyces</taxon>
    </lineage>
</organism>
<comment type="caution">
    <text evidence="2">The sequence shown here is derived from an EMBL/GenBank/DDBJ whole genome shotgun (WGS) entry which is preliminary data.</text>
</comment>
<evidence type="ECO:0000313" key="2">
    <source>
        <dbReference type="EMBL" id="MDR5691307.1"/>
    </source>
</evidence>
<dbReference type="EMBL" id="JAVKGS010000001">
    <property type="protein sequence ID" value="MDR5691307.1"/>
    <property type="molecule type" value="Genomic_DNA"/>
</dbReference>
<evidence type="ECO:0000313" key="3">
    <source>
        <dbReference type="Proteomes" id="UP001260072"/>
    </source>
</evidence>
<evidence type="ECO:0000256" key="1">
    <source>
        <dbReference type="SAM" id="MobiDB-lite"/>
    </source>
</evidence>
<gene>
    <name evidence="2" type="ORF">RH861_04440</name>
</gene>
<name>A0ABU1FHS6_9MICO</name>
<dbReference type="RefSeq" id="WP_310519932.1">
    <property type="nucleotide sequence ID" value="NZ_BAABBS010000003.1"/>
</dbReference>
<proteinExistence type="predicted"/>
<reference evidence="3" key="1">
    <citation type="submission" date="2023-07" db="EMBL/GenBank/DDBJ databases">
        <title>Description of three actinobacteria isolated from air of manufacturing shop in a pharmaceutical factory.</title>
        <authorList>
            <person name="Zhang D.-F."/>
        </authorList>
    </citation>
    <scope>NUCLEOTIDE SEQUENCE [LARGE SCALE GENOMIC DNA]</scope>
    <source>
        <strain evidence="3">CCTCC AB 2011122</strain>
    </source>
</reference>
<dbReference type="Proteomes" id="UP001260072">
    <property type="component" value="Unassembled WGS sequence"/>
</dbReference>
<dbReference type="InterPro" id="IPR046080">
    <property type="entry name" value="DUF6098"/>
</dbReference>
<dbReference type="Pfam" id="PF19593">
    <property type="entry name" value="DUF6098"/>
    <property type="match status" value="1"/>
</dbReference>
<feature type="region of interest" description="Disordered" evidence="1">
    <location>
        <begin position="21"/>
        <end position="54"/>
    </location>
</feature>
<sequence>MREITTLHELGEAISGEELYVRYSEGPDDDRSSGSRDTESGLELPGLSANPLRPESWWTRPVEDWLARQVCQYEHLRRKEPARFAWVLAGPVVGRGPDCEPLIRPFRPVARLSDDLLEEATRRYRERFHAGRGPGDDES</sequence>
<accession>A0ABU1FHS6</accession>
<keyword evidence="3" id="KW-1185">Reference proteome</keyword>